<dbReference type="RefSeq" id="WP_189979256.1">
    <property type="nucleotide sequence ID" value="NZ_BNBF01000003.1"/>
</dbReference>
<dbReference type="EMBL" id="BNBF01000003">
    <property type="protein sequence ID" value="GHG39890.1"/>
    <property type="molecule type" value="Genomic_DNA"/>
</dbReference>
<dbReference type="PANTHER" id="PTHR30346">
    <property type="entry name" value="TRANSCRIPTIONAL DUAL REGULATOR HCAR-RELATED"/>
    <property type="match status" value="1"/>
</dbReference>
<evidence type="ECO:0000256" key="4">
    <source>
        <dbReference type="ARBA" id="ARBA00023163"/>
    </source>
</evidence>
<dbReference type="Pfam" id="PF00126">
    <property type="entry name" value="HTH_1"/>
    <property type="match status" value="1"/>
</dbReference>
<dbReference type="GO" id="GO:0003677">
    <property type="term" value="F:DNA binding"/>
    <property type="evidence" value="ECO:0007669"/>
    <property type="project" value="UniProtKB-KW"/>
</dbReference>
<dbReference type="GO" id="GO:0003700">
    <property type="term" value="F:DNA-binding transcription factor activity"/>
    <property type="evidence" value="ECO:0007669"/>
    <property type="project" value="InterPro"/>
</dbReference>
<dbReference type="Gene3D" id="3.40.190.10">
    <property type="entry name" value="Periplasmic binding protein-like II"/>
    <property type="match status" value="2"/>
</dbReference>
<evidence type="ECO:0000256" key="2">
    <source>
        <dbReference type="ARBA" id="ARBA00023015"/>
    </source>
</evidence>
<evidence type="ECO:0000313" key="6">
    <source>
        <dbReference type="EMBL" id="GHG39890.1"/>
    </source>
</evidence>
<sequence length="297" mass="34337">MEVRDIEIFLTVAEELHFGRAAVRLHLTQARISQVIGRQERKLGGLLFDRSNRRQIRLTPLGRQLRTDLLPVYANLRHSLERARMTARGKTARLRVGMMPFNVIELHHFWKTFQARHPQWELQVRRAPYVDPFARLREGDMDVFITWLPVDEPDLTVGPVLFHDRRVLAVSAVHELADRPVVPVEALADFGHAMAPDMPDSWEDGYLSFYTPRGKVLERVEQVTNADELIHLVITGEIVHPFPSHVTRYWSTLSHVRFVPLPDMGTLPFALVWRRDAENDLVRALAQTVRDLGTVRF</sequence>
<proteinExistence type="inferred from homology"/>
<reference evidence="7" key="1">
    <citation type="journal article" date="2019" name="Int. J. Syst. Evol. Microbiol.">
        <title>The Global Catalogue of Microorganisms (GCM) 10K type strain sequencing project: providing services to taxonomists for standard genome sequencing and annotation.</title>
        <authorList>
            <consortium name="The Broad Institute Genomics Platform"/>
            <consortium name="The Broad Institute Genome Sequencing Center for Infectious Disease"/>
            <person name="Wu L."/>
            <person name="Ma J."/>
        </authorList>
    </citation>
    <scope>NUCLEOTIDE SEQUENCE [LARGE SCALE GENOMIC DNA]</scope>
    <source>
        <strain evidence="7">JCM 4253</strain>
    </source>
</reference>
<dbReference type="InterPro" id="IPR000847">
    <property type="entry name" value="LysR_HTH_N"/>
</dbReference>
<dbReference type="AlphaFoldDB" id="A0A919C1J2"/>
<evidence type="ECO:0000313" key="7">
    <source>
        <dbReference type="Proteomes" id="UP000619355"/>
    </source>
</evidence>
<dbReference type="SUPFAM" id="SSF46785">
    <property type="entry name" value="Winged helix' DNA-binding domain"/>
    <property type="match status" value="1"/>
</dbReference>
<protein>
    <submittedName>
        <fullName evidence="6">LysR family transcriptional regulator</fullName>
    </submittedName>
</protein>
<comment type="caution">
    <text evidence="6">The sequence shown here is derived from an EMBL/GenBank/DDBJ whole genome shotgun (WGS) entry which is preliminary data.</text>
</comment>
<dbReference type="InterPro" id="IPR005119">
    <property type="entry name" value="LysR_subst-bd"/>
</dbReference>
<dbReference type="Proteomes" id="UP000619355">
    <property type="component" value="Unassembled WGS sequence"/>
</dbReference>
<keyword evidence="4" id="KW-0804">Transcription</keyword>
<dbReference type="Gene3D" id="1.10.10.10">
    <property type="entry name" value="Winged helix-like DNA-binding domain superfamily/Winged helix DNA-binding domain"/>
    <property type="match status" value="1"/>
</dbReference>
<dbReference type="InterPro" id="IPR036390">
    <property type="entry name" value="WH_DNA-bd_sf"/>
</dbReference>
<feature type="domain" description="HTH lysR-type" evidence="5">
    <location>
        <begin position="1"/>
        <end position="59"/>
    </location>
</feature>
<keyword evidence="3" id="KW-0238">DNA-binding</keyword>
<dbReference type="Pfam" id="PF03466">
    <property type="entry name" value="LysR_substrate"/>
    <property type="match status" value="1"/>
</dbReference>
<dbReference type="PANTHER" id="PTHR30346:SF0">
    <property type="entry name" value="HCA OPERON TRANSCRIPTIONAL ACTIVATOR HCAR"/>
    <property type="match status" value="1"/>
</dbReference>
<organism evidence="6 7">
    <name type="scientific">Streptomyces capoamus</name>
    <dbReference type="NCBI Taxonomy" id="68183"/>
    <lineage>
        <taxon>Bacteria</taxon>
        <taxon>Bacillati</taxon>
        <taxon>Actinomycetota</taxon>
        <taxon>Actinomycetes</taxon>
        <taxon>Kitasatosporales</taxon>
        <taxon>Streptomycetaceae</taxon>
        <taxon>Streptomyces</taxon>
    </lineage>
</organism>
<accession>A0A919C1J2</accession>
<dbReference type="PROSITE" id="PS50931">
    <property type="entry name" value="HTH_LYSR"/>
    <property type="match status" value="1"/>
</dbReference>
<name>A0A919C1J2_9ACTN</name>
<keyword evidence="7" id="KW-1185">Reference proteome</keyword>
<dbReference type="GO" id="GO:0032993">
    <property type="term" value="C:protein-DNA complex"/>
    <property type="evidence" value="ECO:0007669"/>
    <property type="project" value="TreeGrafter"/>
</dbReference>
<comment type="similarity">
    <text evidence="1">Belongs to the LysR transcriptional regulatory family.</text>
</comment>
<dbReference type="InterPro" id="IPR036388">
    <property type="entry name" value="WH-like_DNA-bd_sf"/>
</dbReference>
<dbReference type="SUPFAM" id="SSF53850">
    <property type="entry name" value="Periplasmic binding protein-like II"/>
    <property type="match status" value="1"/>
</dbReference>
<evidence type="ECO:0000259" key="5">
    <source>
        <dbReference type="PROSITE" id="PS50931"/>
    </source>
</evidence>
<gene>
    <name evidence="6" type="ORF">GCM10018980_13720</name>
</gene>
<keyword evidence="2" id="KW-0805">Transcription regulation</keyword>
<evidence type="ECO:0000256" key="3">
    <source>
        <dbReference type="ARBA" id="ARBA00023125"/>
    </source>
</evidence>
<evidence type="ECO:0000256" key="1">
    <source>
        <dbReference type="ARBA" id="ARBA00009437"/>
    </source>
</evidence>